<evidence type="ECO:0000256" key="7">
    <source>
        <dbReference type="ARBA" id="ARBA00023283"/>
    </source>
</evidence>
<dbReference type="Pfam" id="PF08204">
    <property type="entry name" value="V-set_CD47"/>
    <property type="match status" value="1"/>
</dbReference>
<dbReference type="GO" id="GO:0071349">
    <property type="term" value="P:cellular response to interleukin-12"/>
    <property type="evidence" value="ECO:0007669"/>
    <property type="project" value="Ensembl"/>
</dbReference>
<feature type="transmembrane region" description="Helical" evidence="9">
    <location>
        <begin position="236"/>
        <end position="257"/>
    </location>
</feature>
<evidence type="ECO:0000256" key="4">
    <source>
        <dbReference type="ARBA" id="ARBA00022989"/>
    </source>
</evidence>
<feature type="transmembrane region" description="Helical" evidence="9">
    <location>
        <begin position="205"/>
        <end position="224"/>
    </location>
</feature>
<dbReference type="GO" id="GO:1904669">
    <property type="term" value="P:ATP export"/>
    <property type="evidence" value="ECO:0007669"/>
    <property type="project" value="Ensembl"/>
</dbReference>
<evidence type="ECO:0000256" key="5">
    <source>
        <dbReference type="ARBA" id="ARBA00023136"/>
    </source>
</evidence>
<dbReference type="EMBL" id="AGCU01044416">
    <property type="status" value="NOT_ANNOTATED_CDS"/>
    <property type="molecule type" value="Genomic_DNA"/>
</dbReference>
<dbReference type="PANTHER" id="PTHR10613:SF0">
    <property type="entry name" value="LEUKOCYTE SURFACE ANTIGEN CD47"/>
    <property type="match status" value="1"/>
</dbReference>
<dbReference type="EMBL" id="AGCU01044417">
    <property type="status" value="NOT_ANNOTATED_CDS"/>
    <property type="molecule type" value="Genomic_DNA"/>
</dbReference>
<dbReference type="Proteomes" id="UP000007267">
    <property type="component" value="Unassembled WGS sequence"/>
</dbReference>
<accession>K7GCF1</accession>
<keyword evidence="12" id="KW-1185">Reference proteome</keyword>
<keyword evidence="5 9" id="KW-0472">Membrane</keyword>
<feature type="domain" description="Ig-like" evidence="10">
    <location>
        <begin position="34"/>
        <end position="129"/>
    </location>
</feature>
<keyword evidence="3 9" id="KW-0812">Transmembrane</keyword>
<protein>
    <recommendedName>
        <fullName evidence="2">Leukocyte surface antigen CD47</fullName>
    </recommendedName>
    <alternativeName>
        <fullName evidence="8">Integrin-associated protein</fullName>
    </alternativeName>
</protein>
<dbReference type="STRING" id="13735.ENSPSIP00000017962"/>
<feature type="transmembrane region" description="Helical" evidence="9">
    <location>
        <begin position="175"/>
        <end position="199"/>
    </location>
</feature>
<reference evidence="12" key="1">
    <citation type="submission" date="2011-10" db="EMBL/GenBank/DDBJ databases">
        <authorList>
            <consortium name="Soft-shell Turtle Genome Consortium"/>
        </authorList>
    </citation>
    <scope>NUCLEOTIDE SEQUENCE [LARGE SCALE GENOMIC DNA]</scope>
    <source>
        <strain evidence="12">Daiwa-1</strain>
    </source>
</reference>
<dbReference type="GO" id="GO:0032649">
    <property type="term" value="P:regulation of type II interferon production"/>
    <property type="evidence" value="ECO:0007669"/>
    <property type="project" value="Ensembl"/>
</dbReference>
<dbReference type="eggNOG" id="ENOG502RYTQ">
    <property type="taxonomic scope" value="Eukaryota"/>
</dbReference>
<dbReference type="EMBL" id="AGCU01044415">
    <property type="status" value="NOT_ANNOTATED_CDS"/>
    <property type="molecule type" value="Genomic_DNA"/>
</dbReference>
<evidence type="ECO:0000256" key="9">
    <source>
        <dbReference type="SAM" id="Phobius"/>
    </source>
</evidence>
<dbReference type="OMA" id="CISECTP"/>
<name>K7GCF1_PELSI</name>
<dbReference type="GO" id="GO:0005886">
    <property type="term" value="C:plasma membrane"/>
    <property type="evidence" value="ECO:0007669"/>
    <property type="project" value="UniProtKB-SubCell"/>
</dbReference>
<dbReference type="InterPro" id="IPR013147">
    <property type="entry name" value="CD47-like_TM"/>
</dbReference>
<dbReference type="EMBL" id="AGCU01044418">
    <property type="status" value="NOT_ANNOTATED_CDS"/>
    <property type="molecule type" value="Genomic_DNA"/>
</dbReference>
<dbReference type="GeneTree" id="ENSGT00390000007697"/>
<dbReference type="AlphaFoldDB" id="K7GCF1"/>
<dbReference type="GO" id="GO:0009986">
    <property type="term" value="C:cell surface"/>
    <property type="evidence" value="ECO:0007669"/>
    <property type="project" value="Ensembl"/>
</dbReference>
<feature type="transmembrane region" description="Helical" evidence="9">
    <location>
        <begin position="269"/>
        <end position="290"/>
    </location>
</feature>
<dbReference type="GO" id="GO:0032655">
    <property type="term" value="P:regulation of interleukin-12 production"/>
    <property type="evidence" value="ECO:0007669"/>
    <property type="project" value="Ensembl"/>
</dbReference>
<dbReference type="InterPro" id="IPR007110">
    <property type="entry name" value="Ig-like_dom"/>
</dbReference>
<reference evidence="12" key="2">
    <citation type="journal article" date="2013" name="Nat. Genet.">
        <title>The draft genomes of soft-shell turtle and green sea turtle yield insights into the development and evolution of the turtle-specific body plan.</title>
        <authorList>
            <person name="Wang Z."/>
            <person name="Pascual-Anaya J."/>
            <person name="Zadissa A."/>
            <person name="Li W."/>
            <person name="Niimura Y."/>
            <person name="Huang Z."/>
            <person name="Li C."/>
            <person name="White S."/>
            <person name="Xiong Z."/>
            <person name="Fang D."/>
            <person name="Wang B."/>
            <person name="Ming Y."/>
            <person name="Chen Y."/>
            <person name="Zheng Y."/>
            <person name="Kuraku S."/>
            <person name="Pignatelli M."/>
            <person name="Herrero J."/>
            <person name="Beal K."/>
            <person name="Nozawa M."/>
            <person name="Li Q."/>
            <person name="Wang J."/>
            <person name="Zhang H."/>
            <person name="Yu L."/>
            <person name="Shigenobu S."/>
            <person name="Wang J."/>
            <person name="Liu J."/>
            <person name="Flicek P."/>
            <person name="Searle S."/>
            <person name="Wang J."/>
            <person name="Kuratani S."/>
            <person name="Yin Y."/>
            <person name="Aken B."/>
            <person name="Zhang G."/>
            <person name="Irie N."/>
        </authorList>
    </citation>
    <scope>NUCLEOTIDE SEQUENCE [LARGE SCALE GENOMIC DNA]</scope>
    <source>
        <strain evidence="12">Daiwa-1</strain>
    </source>
</reference>
<dbReference type="GO" id="GO:0050729">
    <property type="term" value="P:positive regulation of inflammatory response"/>
    <property type="evidence" value="ECO:0007669"/>
    <property type="project" value="InterPro"/>
</dbReference>
<dbReference type="GO" id="GO:0008284">
    <property type="term" value="P:positive regulation of cell population proliferation"/>
    <property type="evidence" value="ECO:0007669"/>
    <property type="project" value="Ensembl"/>
</dbReference>
<evidence type="ECO:0000256" key="8">
    <source>
        <dbReference type="ARBA" id="ARBA00033289"/>
    </source>
</evidence>
<dbReference type="Pfam" id="PF04549">
    <property type="entry name" value="CD47"/>
    <property type="match status" value="1"/>
</dbReference>
<keyword evidence="6" id="KW-0325">Glycoprotein</keyword>
<dbReference type="InterPro" id="IPR013270">
    <property type="entry name" value="CD47_Vset"/>
</dbReference>
<dbReference type="GO" id="GO:0032675">
    <property type="term" value="P:regulation of interleukin-6 production"/>
    <property type="evidence" value="ECO:0007669"/>
    <property type="project" value="Ensembl"/>
</dbReference>
<dbReference type="GO" id="GO:0050870">
    <property type="term" value="P:positive regulation of T cell activation"/>
    <property type="evidence" value="ECO:0007669"/>
    <property type="project" value="Ensembl"/>
</dbReference>
<sequence length="303" mass="33527">LFNISVAFFLRRCCISSSQLMFNATKSVESSICNTTVMLPCIVNNLELKRTERMFIKWKLGQELVFAYEGIKRYSHRTKDFPSAMLAFEDRLPQGIASLKLSRTEAPAGNYTCEVTESNREGETIIELTYRQESWFTSLENILIIFFLVLAILSYWIHLGITVSKFETAFWKKRLLFIGGVVITVLALIGFILLVPGGFGPKNQAGLSLIVLPSVILVPLQYFLLQIVSGSKLSRFDIFLLVVESLGYVIALIGFALCITACPPKNGSVVIIGLVIIAFVEVAGLILGIVGSLKAYIGPLTPN</sequence>
<reference evidence="11" key="3">
    <citation type="submission" date="2025-08" db="UniProtKB">
        <authorList>
            <consortium name="Ensembl"/>
        </authorList>
    </citation>
    <scope>IDENTIFICATION</scope>
</reference>
<keyword evidence="4 9" id="KW-1133">Transmembrane helix</keyword>
<keyword evidence="7" id="KW-0873">Pyrrolidone carboxylic acid</keyword>
<dbReference type="GO" id="GO:0070051">
    <property type="term" value="F:fibrinogen binding"/>
    <property type="evidence" value="ECO:0007669"/>
    <property type="project" value="Ensembl"/>
</dbReference>
<dbReference type="GO" id="GO:0070053">
    <property type="term" value="F:thrombospondin receptor activity"/>
    <property type="evidence" value="ECO:0007669"/>
    <property type="project" value="Ensembl"/>
</dbReference>
<reference evidence="11" key="4">
    <citation type="submission" date="2025-09" db="UniProtKB">
        <authorList>
            <consortium name="Ensembl"/>
        </authorList>
    </citation>
    <scope>IDENTIFICATION</scope>
</reference>
<dbReference type="GO" id="GO:0050766">
    <property type="term" value="P:positive regulation of phagocytosis"/>
    <property type="evidence" value="ECO:0007669"/>
    <property type="project" value="InterPro"/>
</dbReference>
<evidence type="ECO:0000313" key="11">
    <source>
        <dbReference type="Ensembl" id="ENSPSIP00000017962.1"/>
    </source>
</evidence>
<evidence type="ECO:0000256" key="3">
    <source>
        <dbReference type="ARBA" id="ARBA00022692"/>
    </source>
</evidence>
<dbReference type="PROSITE" id="PS50835">
    <property type="entry name" value="IG_LIKE"/>
    <property type="match status" value="1"/>
</dbReference>
<dbReference type="InterPro" id="IPR006704">
    <property type="entry name" value="CD47"/>
</dbReference>
<evidence type="ECO:0000313" key="12">
    <source>
        <dbReference type="Proteomes" id="UP000007267"/>
    </source>
</evidence>
<dbReference type="Gene3D" id="2.60.40.10">
    <property type="entry name" value="Immunoglobulins"/>
    <property type="match status" value="1"/>
</dbReference>
<evidence type="ECO:0000256" key="1">
    <source>
        <dbReference type="ARBA" id="ARBA00004651"/>
    </source>
</evidence>
<dbReference type="PANTHER" id="PTHR10613">
    <property type="entry name" value="LEUKOCYTE SURFACE ANTIGEN CD47"/>
    <property type="match status" value="1"/>
</dbReference>
<organism evidence="11 12">
    <name type="scientific">Pelodiscus sinensis</name>
    <name type="common">Chinese softshell turtle</name>
    <name type="synonym">Trionyx sinensis</name>
    <dbReference type="NCBI Taxonomy" id="13735"/>
    <lineage>
        <taxon>Eukaryota</taxon>
        <taxon>Metazoa</taxon>
        <taxon>Chordata</taxon>
        <taxon>Craniata</taxon>
        <taxon>Vertebrata</taxon>
        <taxon>Euteleostomi</taxon>
        <taxon>Archelosauria</taxon>
        <taxon>Testudinata</taxon>
        <taxon>Testudines</taxon>
        <taxon>Cryptodira</taxon>
        <taxon>Trionychia</taxon>
        <taxon>Trionychidae</taxon>
        <taxon>Pelodiscus</taxon>
    </lineage>
</organism>
<evidence type="ECO:0000259" key="10">
    <source>
        <dbReference type="PROSITE" id="PS50835"/>
    </source>
</evidence>
<evidence type="ECO:0000256" key="2">
    <source>
        <dbReference type="ARBA" id="ARBA00015454"/>
    </source>
</evidence>
<dbReference type="GO" id="GO:0032680">
    <property type="term" value="P:regulation of tumor necrosis factor production"/>
    <property type="evidence" value="ECO:0007669"/>
    <property type="project" value="Ensembl"/>
</dbReference>
<gene>
    <name evidence="11" type="primary">CD47</name>
</gene>
<dbReference type="GO" id="GO:0032653">
    <property type="term" value="P:regulation of interleukin-10 production"/>
    <property type="evidence" value="ECO:0007669"/>
    <property type="project" value="Ensembl"/>
</dbReference>
<evidence type="ECO:0000256" key="6">
    <source>
        <dbReference type="ARBA" id="ARBA00023180"/>
    </source>
</evidence>
<dbReference type="Ensembl" id="ENSPSIT00000018045.1">
    <property type="protein sequence ID" value="ENSPSIP00000017962.1"/>
    <property type="gene ID" value="ENSPSIG00000015881.1"/>
</dbReference>
<comment type="subcellular location">
    <subcellularLocation>
        <location evidence="1">Cell membrane</location>
        <topology evidence="1">Multi-pass membrane protein</topology>
    </subcellularLocation>
</comment>
<dbReference type="GO" id="GO:0070062">
    <property type="term" value="C:extracellular exosome"/>
    <property type="evidence" value="ECO:0007669"/>
    <property type="project" value="TreeGrafter"/>
</dbReference>
<dbReference type="InterPro" id="IPR013783">
    <property type="entry name" value="Ig-like_fold"/>
</dbReference>
<feature type="transmembrane region" description="Helical" evidence="9">
    <location>
        <begin position="142"/>
        <end position="163"/>
    </location>
</feature>
<proteinExistence type="predicted"/>
<dbReference type="GO" id="GO:0098632">
    <property type="term" value="F:cell-cell adhesion mediator activity"/>
    <property type="evidence" value="ECO:0007669"/>
    <property type="project" value="Ensembl"/>
</dbReference>